<dbReference type="NCBIfam" id="NF001140">
    <property type="entry name" value="PRK00147.1"/>
    <property type="match status" value="1"/>
</dbReference>
<keyword evidence="4 5" id="KW-0671">Queuosine biosynthesis</keyword>
<reference evidence="7" key="1">
    <citation type="submission" date="2020-10" db="EMBL/GenBank/DDBJ databases">
        <authorList>
            <person name="Gilroy R."/>
        </authorList>
    </citation>
    <scope>NUCLEOTIDE SEQUENCE</scope>
    <source>
        <strain evidence="7">B1-16210</strain>
    </source>
</reference>
<dbReference type="GO" id="GO:0051075">
    <property type="term" value="F:S-adenosylmethionine:tRNA ribosyltransferase-isomerase activity"/>
    <property type="evidence" value="ECO:0007669"/>
    <property type="project" value="UniProtKB-EC"/>
</dbReference>
<dbReference type="NCBIfam" id="TIGR00113">
    <property type="entry name" value="queA"/>
    <property type="match status" value="1"/>
</dbReference>
<comment type="subcellular location">
    <subcellularLocation>
        <location evidence="5">Cytoplasm</location>
    </subcellularLocation>
</comment>
<dbReference type="InterPro" id="IPR011335">
    <property type="entry name" value="Restrct_endonuc-II-like"/>
</dbReference>
<comment type="catalytic activity">
    <reaction evidence="5">
        <text>7-aminomethyl-7-carbaguanosine(34) in tRNA + S-adenosyl-L-methionine = epoxyqueuosine(34) in tRNA + adenine + L-methionine + 2 H(+)</text>
        <dbReference type="Rhea" id="RHEA:32155"/>
        <dbReference type="Rhea" id="RHEA-COMP:10342"/>
        <dbReference type="Rhea" id="RHEA-COMP:18582"/>
        <dbReference type="ChEBI" id="CHEBI:15378"/>
        <dbReference type="ChEBI" id="CHEBI:16708"/>
        <dbReference type="ChEBI" id="CHEBI:57844"/>
        <dbReference type="ChEBI" id="CHEBI:59789"/>
        <dbReference type="ChEBI" id="CHEBI:82833"/>
        <dbReference type="ChEBI" id="CHEBI:194443"/>
        <dbReference type="EC" id="2.4.99.17"/>
    </reaction>
</comment>
<evidence type="ECO:0000313" key="7">
    <source>
        <dbReference type="EMBL" id="MBO8407251.1"/>
    </source>
</evidence>
<comment type="caution">
    <text evidence="7">The sequence shown here is derived from an EMBL/GenBank/DDBJ whole genome shotgun (WGS) entry which is preliminary data.</text>
</comment>
<evidence type="ECO:0000259" key="6">
    <source>
        <dbReference type="Pfam" id="PF04480"/>
    </source>
</evidence>
<dbReference type="Gene3D" id="3.40.1780.10">
    <property type="entry name" value="QueA-like"/>
    <property type="match status" value="2"/>
</dbReference>
<dbReference type="HAMAP" id="MF_00113">
    <property type="entry name" value="QueA"/>
    <property type="match status" value="1"/>
</dbReference>
<dbReference type="EC" id="2.4.99.17" evidence="5"/>
<dbReference type="InterPro" id="IPR007569">
    <property type="entry name" value="DUF559"/>
</dbReference>
<sequence>MLHTSDFDFELPPELIASHPLQQRDASRMLVVMPSHSGTWDNAVRDTANYKTLPFNPKLLNRARELRKAGSLPEALLWREISGKKLNGLDFERQKIIGNYIVDFFCASNLIVVEIDDKSTHDNKWKYDEKRDEYLRGLGLTVIHIAASDVLKNPHDVFVGLSNHPAFQAPLQRRRTGPATDDTKFPSAEGWPQAGVVSGDNVTLADKHIRNFVDYLQPGDVVVFNNSRVIPARFDAADSRGASHEITLHTAENNRVWWGLCKKFNKIPLGEILTLDDGTTVRVLDKNDDSGLKLEFLCDNIFAVLDAVGKMPLPPYMKREAETSDRERYQTVYADPIGSMAAPTAGLHFTPELMDEIERRGAKIVKITLHVGAGTWMPVKTENLNEHKMHSEWCCITPAQADIINNAKRVIAVGTTSMRTLESAAMDNCNLPEFARCKRVSPICRSTDIFITPGYKFRAVDVLLTNFHLPKSTLFMLVSAFSGLDEMKTAYAHAVAEKYRFFSYGDCCLLFKKENA</sequence>
<evidence type="ECO:0000256" key="3">
    <source>
        <dbReference type="ARBA" id="ARBA00022691"/>
    </source>
</evidence>
<dbReference type="CDD" id="cd01038">
    <property type="entry name" value="Endonuclease_DUF559"/>
    <property type="match status" value="1"/>
</dbReference>
<comment type="function">
    <text evidence="5">Transfers and isomerizes the ribose moiety from AdoMet to the 7-aminomethyl group of 7-deazaguanine (preQ1-tRNA) to give epoxyqueuosine (oQ-tRNA).</text>
</comment>
<comment type="similarity">
    <text evidence="5">Belongs to the QueA family.</text>
</comment>
<keyword evidence="7" id="KW-0328">Glycosyltransferase</keyword>
<evidence type="ECO:0000256" key="2">
    <source>
        <dbReference type="ARBA" id="ARBA00022679"/>
    </source>
</evidence>
<protein>
    <recommendedName>
        <fullName evidence="5">S-adenosylmethionine:tRNA ribosyltransferase-isomerase</fullName>
        <ecNumber evidence="5">2.4.99.17</ecNumber>
    </recommendedName>
    <alternativeName>
        <fullName evidence="5">Queuosine biosynthesis protein QueA</fullName>
    </alternativeName>
</protein>
<dbReference type="SUPFAM" id="SSF111337">
    <property type="entry name" value="QueA-like"/>
    <property type="match status" value="2"/>
</dbReference>
<dbReference type="Proteomes" id="UP000721442">
    <property type="component" value="Unassembled WGS sequence"/>
</dbReference>
<evidence type="ECO:0000256" key="1">
    <source>
        <dbReference type="ARBA" id="ARBA00022490"/>
    </source>
</evidence>
<dbReference type="Gene3D" id="2.40.10.240">
    <property type="entry name" value="QueA-like"/>
    <property type="match status" value="1"/>
</dbReference>
<dbReference type="EMBL" id="JADINE010000028">
    <property type="protein sequence ID" value="MBO8407251.1"/>
    <property type="molecule type" value="Genomic_DNA"/>
</dbReference>
<keyword evidence="1 5" id="KW-0963">Cytoplasm</keyword>
<feature type="domain" description="DUF559" evidence="6">
    <location>
        <begin position="59"/>
        <end position="158"/>
    </location>
</feature>
<dbReference type="PANTHER" id="PTHR30307">
    <property type="entry name" value="S-ADENOSYLMETHIONINE:TRNA RIBOSYLTRANSFERASE-ISOMERASE"/>
    <property type="match status" value="1"/>
</dbReference>
<comment type="pathway">
    <text evidence="5">tRNA modification; tRNA-queuosine biosynthesis.</text>
</comment>
<dbReference type="AlphaFoldDB" id="A0A940IC32"/>
<organism evidence="7 8">
    <name type="scientific">Candidatus Enterousia excrementavium</name>
    <dbReference type="NCBI Taxonomy" id="2840789"/>
    <lineage>
        <taxon>Bacteria</taxon>
        <taxon>Pseudomonadati</taxon>
        <taxon>Pseudomonadota</taxon>
        <taxon>Alphaproteobacteria</taxon>
        <taxon>Candidatus Enterousia</taxon>
    </lineage>
</organism>
<gene>
    <name evidence="5 7" type="primary">queA</name>
    <name evidence="7" type="ORF">IAC77_02185</name>
</gene>
<evidence type="ECO:0000256" key="4">
    <source>
        <dbReference type="ARBA" id="ARBA00022785"/>
    </source>
</evidence>
<dbReference type="Gene3D" id="3.40.960.10">
    <property type="entry name" value="VSR Endonuclease"/>
    <property type="match status" value="1"/>
</dbReference>
<accession>A0A940IC32</accession>
<proteinExistence type="inferred from homology"/>
<name>A0A940IC32_9PROT</name>
<evidence type="ECO:0000256" key="5">
    <source>
        <dbReference type="HAMAP-Rule" id="MF_00113"/>
    </source>
</evidence>
<dbReference type="Pfam" id="PF02547">
    <property type="entry name" value="Queuosine_synth"/>
    <property type="match status" value="2"/>
</dbReference>
<dbReference type="InterPro" id="IPR036100">
    <property type="entry name" value="QueA_sf"/>
</dbReference>
<dbReference type="InterPro" id="IPR047216">
    <property type="entry name" value="Endonuclease_DUF559_bact"/>
</dbReference>
<comment type="subunit">
    <text evidence="5">Monomer.</text>
</comment>
<dbReference type="InterPro" id="IPR042119">
    <property type="entry name" value="QueA_dom2"/>
</dbReference>
<dbReference type="GO" id="GO:0008616">
    <property type="term" value="P:tRNA queuosine(34) biosynthetic process"/>
    <property type="evidence" value="ECO:0007669"/>
    <property type="project" value="UniProtKB-UniRule"/>
</dbReference>
<dbReference type="Pfam" id="PF04480">
    <property type="entry name" value="DUF559"/>
    <property type="match status" value="1"/>
</dbReference>
<dbReference type="InterPro" id="IPR003699">
    <property type="entry name" value="QueA"/>
</dbReference>
<reference evidence="7" key="2">
    <citation type="journal article" date="2021" name="PeerJ">
        <title>Extensive microbial diversity within the chicken gut microbiome revealed by metagenomics and culture.</title>
        <authorList>
            <person name="Gilroy R."/>
            <person name="Ravi A."/>
            <person name="Getino M."/>
            <person name="Pursley I."/>
            <person name="Horton D.L."/>
            <person name="Alikhan N.F."/>
            <person name="Baker D."/>
            <person name="Gharbi K."/>
            <person name="Hall N."/>
            <person name="Watson M."/>
            <person name="Adriaenssens E.M."/>
            <person name="Foster-Nyarko E."/>
            <person name="Jarju S."/>
            <person name="Secka A."/>
            <person name="Antonio M."/>
            <person name="Oren A."/>
            <person name="Chaudhuri R.R."/>
            <person name="La Ragione R."/>
            <person name="Hildebrand F."/>
            <person name="Pallen M.J."/>
        </authorList>
    </citation>
    <scope>NUCLEOTIDE SEQUENCE</scope>
    <source>
        <strain evidence="7">B1-16210</strain>
    </source>
</reference>
<keyword evidence="3 5" id="KW-0949">S-adenosyl-L-methionine</keyword>
<evidence type="ECO:0000313" key="8">
    <source>
        <dbReference type="Proteomes" id="UP000721442"/>
    </source>
</evidence>
<dbReference type="PANTHER" id="PTHR30307:SF0">
    <property type="entry name" value="S-ADENOSYLMETHIONINE:TRNA RIBOSYLTRANSFERASE-ISOMERASE"/>
    <property type="match status" value="1"/>
</dbReference>
<dbReference type="InterPro" id="IPR042118">
    <property type="entry name" value="QueA_dom1"/>
</dbReference>
<dbReference type="SUPFAM" id="SSF52980">
    <property type="entry name" value="Restriction endonuclease-like"/>
    <property type="match status" value="1"/>
</dbReference>
<keyword evidence="2 5" id="KW-0808">Transferase</keyword>
<dbReference type="GO" id="GO:0005737">
    <property type="term" value="C:cytoplasm"/>
    <property type="evidence" value="ECO:0007669"/>
    <property type="project" value="UniProtKB-SubCell"/>
</dbReference>